<protein>
    <submittedName>
        <fullName evidence="1">Uncharacterized protein</fullName>
    </submittedName>
</protein>
<dbReference type="Proteomes" id="UP000076661">
    <property type="component" value="Unassembled WGS sequence"/>
</dbReference>
<comment type="caution">
    <text evidence="1">The sequence shown here is derived from an EMBL/GenBank/DDBJ whole genome shotgun (WGS) entry which is preliminary data.</text>
</comment>
<name>A0A162CB05_9GAMM</name>
<sequence length="74" mass="8703">MLFFPLCPPYKMKKLAAILPRPKSEVVSLGLFIPFYKENLKIKNNKQQNQTIKDCAFFDFSIIWTIQTFLIAYV</sequence>
<dbReference type="PATRIC" id="fig|1365257.3.peg.3120"/>
<organism evidence="1 2">
    <name type="scientific">Pseudoalteromonas luteoviolacea S4060-1</name>
    <dbReference type="NCBI Taxonomy" id="1365257"/>
    <lineage>
        <taxon>Bacteria</taxon>
        <taxon>Pseudomonadati</taxon>
        <taxon>Pseudomonadota</taxon>
        <taxon>Gammaproteobacteria</taxon>
        <taxon>Alteromonadales</taxon>
        <taxon>Pseudoalteromonadaceae</taxon>
        <taxon>Pseudoalteromonas</taxon>
    </lineage>
</organism>
<proteinExistence type="predicted"/>
<dbReference type="EMBL" id="AUXX01000023">
    <property type="protein sequence ID" value="KZN65034.1"/>
    <property type="molecule type" value="Genomic_DNA"/>
</dbReference>
<accession>A0A162CB05</accession>
<dbReference type="AlphaFoldDB" id="A0A162CB05"/>
<reference evidence="1 2" key="1">
    <citation type="submission" date="2013-07" db="EMBL/GenBank/DDBJ databases">
        <title>Comparative Genomic and Metabolomic Analysis of Twelve Strains of Pseudoalteromonas luteoviolacea.</title>
        <authorList>
            <person name="Vynne N.G."/>
            <person name="Mansson M."/>
            <person name="Gram L."/>
        </authorList>
    </citation>
    <scope>NUCLEOTIDE SEQUENCE [LARGE SCALE GENOMIC DNA]</scope>
    <source>
        <strain evidence="1 2">S4060-1</strain>
    </source>
</reference>
<evidence type="ECO:0000313" key="1">
    <source>
        <dbReference type="EMBL" id="KZN65034.1"/>
    </source>
</evidence>
<evidence type="ECO:0000313" key="2">
    <source>
        <dbReference type="Proteomes" id="UP000076661"/>
    </source>
</evidence>
<gene>
    <name evidence="1" type="ORF">N478_03230</name>
</gene>